<sequence length="109" mass="12177">DKAKKWISELDITVDVPPPYRIELEAIPILAEKMHVVDFACRYQLGDTALMEAMSKLFGPRPDVIIVDPPIWGVVERGMPTVPDEKIERLFTGVGDHKVLIPVNCSGTH</sequence>
<evidence type="ECO:0000313" key="1">
    <source>
        <dbReference type="EMBL" id="KAG6961254.1"/>
    </source>
</evidence>
<name>A0A8J5IXJ2_9STRA</name>
<dbReference type="EMBL" id="JAENGY010000516">
    <property type="protein sequence ID" value="KAG6961254.1"/>
    <property type="molecule type" value="Genomic_DNA"/>
</dbReference>
<gene>
    <name evidence="1" type="ORF">JG688_00009190</name>
</gene>
<accession>A0A8J5IXJ2</accession>
<comment type="caution">
    <text evidence="1">The sequence shown here is derived from an EMBL/GenBank/DDBJ whole genome shotgun (WGS) entry which is preliminary data.</text>
</comment>
<dbReference type="AlphaFoldDB" id="A0A8J5IXJ2"/>
<dbReference type="Proteomes" id="UP000709295">
    <property type="component" value="Unassembled WGS sequence"/>
</dbReference>
<keyword evidence="2" id="KW-1185">Reference proteome</keyword>
<reference evidence="1" key="1">
    <citation type="submission" date="2021-01" db="EMBL/GenBank/DDBJ databases">
        <title>Phytophthora aleatoria, a newly-described species from Pinus radiata is distinct from Phytophthora cactorum isolates based on comparative genomics.</title>
        <authorList>
            <person name="Mcdougal R."/>
            <person name="Panda P."/>
            <person name="Williams N."/>
            <person name="Studholme D.J."/>
        </authorList>
    </citation>
    <scope>NUCLEOTIDE SEQUENCE</scope>
    <source>
        <strain evidence="1">NZFS 4037</strain>
    </source>
</reference>
<evidence type="ECO:0000313" key="2">
    <source>
        <dbReference type="Proteomes" id="UP000709295"/>
    </source>
</evidence>
<organism evidence="1 2">
    <name type="scientific">Phytophthora aleatoria</name>
    <dbReference type="NCBI Taxonomy" id="2496075"/>
    <lineage>
        <taxon>Eukaryota</taxon>
        <taxon>Sar</taxon>
        <taxon>Stramenopiles</taxon>
        <taxon>Oomycota</taxon>
        <taxon>Peronosporomycetes</taxon>
        <taxon>Peronosporales</taxon>
        <taxon>Peronosporaceae</taxon>
        <taxon>Phytophthora</taxon>
    </lineage>
</organism>
<proteinExistence type="predicted"/>
<protein>
    <submittedName>
        <fullName evidence="1">Uncharacterized protein</fullName>
    </submittedName>
</protein>
<feature type="non-terminal residue" evidence="1">
    <location>
        <position position="109"/>
    </location>
</feature>